<organism evidence="2 3">
    <name type="scientific">Trichosporon asahii var. asahii (strain ATCC 90039 / CBS 2479 / JCM 2466 / KCTC 7840 / NBRC 103889/ NCYC 2677 / UAMH 7654)</name>
    <name type="common">Yeast</name>
    <dbReference type="NCBI Taxonomy" id="1186058"/>
    <lineage>
        <taxon>Eukaryota</taxon>
        <taxon>Fungi</taxon>
        <taxon>Dikarya</taxon>
        <taxon>Basidiomycota</taxon>
        <taxon>Agaricomycotina</taxon>
        <taxon>Tremellomycetes</taxon>
        <taxon>Trichosporonales</taxon>
        <taxon>Trichosporonaceae</taxon>
        <taxon>Trichosporon</taxon>
    </lineage>
</organism>
<accession>J6EY71</accession>
<feature type="compositionally biased region" description="Basic and acidic residues" evidence="1">
    <location>
        <begin position="41"/>
        <end position="50"/>
    </location>
</feature>
<comment type="caution">
    <text evidence="2">The sequence shown here is derived from an EMBL/GenBank/DDBJ whole genome shotgun (WGS) entry which is preliminary data.</text>
</comment>
<dbReference type="RefSeq" id="XP_014179766.1">
    <property type="nucleotide sequence ID" value="XM_014324291.1"/>
</dbReference>
<evidence type="ECO:0000313" key="2">
    <source>
        <dbReference type="EMBL" id="EJT49589.1"/>
    </source>
</evidence>
<protein>
    <submittedName>
        <fullName evidence="2">Uncharacterized protein</fullName>
    </submittedName>
</protein>
<sequence length="123" mass="13253">MPETDYGTPSICLNELSVTKMGRASARTRVRFVSLRYKEVERPGHLRPEDEVSGSAHQSSRSVRQLPGRQNVTGLMAPDGDPVGSRSLRRANEADPAPAPLASSGDSGERLCVPPGLPAWLMT</sequence>
<evidence type="ECO:0000313" key="3">
    <source>
        <dbReference type="Proteomes" id="UP000002748"/>
    </source>
</evidence>
<reference evidence="2 3" key="1">
    <citation type="journal article" date="2012" name="Eukaryot. Cell">
        <title>Draft genome sequence of CBS 2479, the standard type strain of Trichosporon asahii.</title>
        <authorList>
            <person name="Yang R.Y."/>
            <person name="Li H.T."/>
            <person name="Zhu H."/>
            <person name="Zhou G.P."/>
            <person name="Wang M."/>
            <person name="Wang L."/>
        </authorList>
    </citation>
    <scope>NUCLEOTIDE SEQUENCE [LARGE SCALE GENOMIC DNA]</scope>
    <source>
        <strain evidence="3">ATCC 90039 / CBS 2479 / JCM 2466 / KCTC 7840 / NCYC 2677 / UAMH 7654</strain>
    </source>
</reference>
<feature type="compositionally biased region" description="Polar residues" evidence="1">
    <location>
        <begin position="55"/>
        <end position="73"/>
    </location>
</feature>
<proteinExistence type="predicted"/>
<dbReference type="KEGG" id="tasa:A1Q1_01218"/>
<dbReference type="GeneID" id="25984732"/>
<feature type="region of interest" description="Disordered" evidence="1">
    <location>
        <begin position="41"/>
        <end position="123"/>
    </location>
</feature>
<dbReference type="HOGENOM" id="CLU_2016829_0_0_1"/>
<dbReference type="Proteomes" id="UP000002748">
    <property type="component" value="Unassembled WGS sequence"/>
</dbReference>
<name>J6EY71_TRIAS</name>
<dbReference type="AlphaFoldDB" id="J6EY71"/>
<evidence type="ECO:0000256" key="1">
    <source>
        <dbReference type="SAM" id="MobiDB-lite"/>
    </source>
</evidence>
<dbReference type="EMBL" id="ALBS01000165">
    <property type="protein sequence ID" value="EJT49589.1"/>
    <property type="molecule type" value="Genomic_DNA"/>
</dbReference>
<dbReference type="VEuPathDB" id="FungiDB:A1Q1_01218"/>
<gene>
    <name evidence="2" type="ORF">A1Q1_01218</name>
</gene>